<evidence type="ECO:0000313" key="3">
    <source>
        <dbReference type="Proteomes" id="UP001049176"/>
    </source>
</evidence>
<dbReference type="AlphaFoldDB" id="A0A9P7UW47"/>
<reference evidence="2" key="1">
    <citation type="journal article" date="2021" name="Genome Biol. Evol.">
        <title>The assembled and annotated genome of the fairy-ring fungus Marasmius oreades.</title>
        <authorList>
            <person name="Hiltunen M."/>
            <person name="Ament-Velasquez S.L."/>
            <person name="Johannesson H."/>
        </authorList>
    </citation>
    <scope>NUCLEOTIDE SEQUENCE</scope>
    <source>
        <strain evidence="2">03SP1</strain>
    </source>
</reference>
<feature type="compositionally biased region" description="Polar residues" evidence="1">
    <location>
        <begin position="313"/>
        <end position="327"/>
    </location>
</feature>
<dbReference type="KEGG" id="more:E1B28_006350"/>
<gene>
    <name evidence="2" type="ORF">E1B28_006350</name>
</gene>
<keyword evidence="3" id="KW-1185">Reference proteome</keyword>
<dbReference type="GeneID" id="66075426"/>
<proteinExistence type="predicted"/>
<protein>
    <submittedName>
        <fullName evidence="2">Uncharacterized protein</fullName>
    </submittedName>
</protein>
<dbReference type="Proteomes" id="UP001049176">
    <property type="component" value="Chromosome 3"/>
</dbReference>
<evidence type="ECO:0000313" key="2">
    <source>
        <dbReference type="EMBL" id="KAG7095626.1"/>
    </source>
</evidence>
<comment type="caution">
    <text evidence="2">The sequence shown here is derived from an EMBL/GenBank/DDBJ whole genome shotgun (WGS) entry which is preliminary data.</text>
</comment>
<dbReference type="OrthoDB" id="3143319at2759"/>
<accession>A0A9P7UW47</accession>
<dbReference type="EMBL" id="CM032183">
    <property type="protein sequence ID" value="KAG7095626.1"/>
    <property type="molecule type" value="Genomic_DNA"/>
</dbReference>
<evidence type="ECO:0000256" key="1">
    <source>
        <dbReference type="SAM" id="MobiDB-lite"/>
    </source>
</evidence>
<dbReference type="RefSeq" id="XP_043012096.1">
    <property type="nucleotide sequence ID" value="XM_043151003.1"/>
</dbReference>
<sequence length="392" mass="43858">MTEDSVVVHKYFYLDDKILTAQASSTSQSLQEGRELVNQTLRSTKWFHTDAACSKRFWVPGSNVYMYVPIPDVLHPSRRRDLLGYGSGCDSNSGLNMPEWNSPVDGAEVLDMDNLPLFESTDLDDLFDPRNAPLIVERNLNQQTANPPSVEQLDHSTLFKVFPQPHIHVFGNFEVTKPFKIPVYSKTDPIPIFPYTLPLKSPSNARRAWLVPVRGILPWEHATPAVLLDPKVSPQSPRSPNPALSLPIVWTHASLRAFWTSLLELKRRTGLGPISVSFTAAGCGSLQSFISRIPRSEYMDSDEEEEVNPSPNPISGSDASDTPAGSNFHPNPLDSVDYIKIYHQSQFSMHFRNMVDRFGFEMKAGDGNEKVRVLKKARLVLVDDVARGVLVS</sequence>
<organism evidence="2 3">
    <name type="scientific">Marasmius oreades</name>
    <name type="common">fairy-ring Marasmius</name>
    <dbReference type="NCBI Taxonomy" id="181124"/>
    <lineage>
        <taxon>Eukaryota</taxon>
        <taxon>Fungi</taxon>
        <taxon>Dikarya</taxon>
        <taxon>Basidiomycota</taxon>
        <taxon>Agaricomycotina</taxon>
        <taxon>Agaricomycetes</taxon>
        <taxon>Agaricomycetidae</taxon>
        <taxon>Agaricales</taxon>
        <taxon>Marasmiineae</taxon>
        <taxon>Marasmiaceae</taxon>
        <taxon>Marasmius</taxon>
    </lineage>
</organism>
<feature type="region of interest" description="Disordered" evidence="1">
    <location>
        <begin position="300"/>
        <end position="327"/>
    </location>
</feature>
<name>A0A9P7UW47_9AGAR</name>